<dbReference type="CDD" id="cd01285">
    <property type="entry name" value="nucleoside_deaminase"/>
    <property type="match status" value="1"/>
</dbReference>
<keyword evidence="3 8" id="KW-0819">tRNA processing</keyword>
<evidence type="ECO:0000256" key="2">
    <source>
        <dbReference type="ARBA" id="ARBA00011738"/>
    </source>
</evidence>
<dbReference type="PANTHER" id="PTHR11079:SF202">
    <property type="entry name" value="TRNA-SPECIFIC ADENOSINE DEAMINASE"/>
    <property type="match status" value="1"/>
</dbReference>
<dbReference type="HAMAP" id="MF_00972">
    <property type="entry name" value="tRNA_aden_deaminase"/>
    <property type="match status" value="1"/>
</dbReference>
<reference evidence="10" key="1">
    <citation type="journal article" date="2023" name="Int. J. Syst. Evol. Microbiol.">
        <title>Mesoterricola silvestris gen. nov., sp. nov., Mesoterricola sediminis sp. nov., Geothrix oryzae sp. nov., Geothrix edaphica sp. nov., Geothrix rubra sp. nov., and Geothrix limicola sp. nov., six novel members of Acidobacteriota isolated from soils.</title>
        <authorList>
            <person name="Itoh H."/>
            <person name="Sugisawa Y."/>
            <person name="Mise K."/>
            <person name="Xu Z."/>
            <person name="Kuniyasu M."/>
            <person name="Ushijima N."/>
            <person name="Kawano K."/>
            <person name="Kobayashi E."/>
            <person name="Shiratori Y."/>
            <person name="Masuda Y."/>
            <person name="Senoo K."/>
        </authorList>
    </citation>
    <scope>NUCLEOTIDE SEQUENCE</scope>
    <source>
        <strain evidence="10">W786</strain>
    </source>
</reference>
<feature type="binding site" evidence="8">
    <location>
        <position position="55"/>
    </location>
    <ligand>
        <name>Zn(2+)</name>
        <dbReference type="ChEBI" id="CHEBI:29105"/>
        <note>catalytic</note>
    </ligand>
</feature>
<comment type="cofactor">
    <cofactor evidence="8">
        <name>Zn(2+)</name>
        <dbReference type="ChEBI" id="CHEBI:29105"/>
    </cofactor>
    <text evidence="8">Binds 1 zinc ion per subunit.</text>
</comment>
<dbReference type="GO" id="GO:0002100">
    <property type="term" value="P:tRNA wobble adenosine to inosine editing"/>
    <property type="evidence" value="ECO:0007669"/>
    <property type="project" value="UniProtKB-UniRule"/>
</dbReference>
<evidence type="ECO:0000259" key="9">
    <source>
        <dbReference type="PROSITE" id="PS51747"/>
    </source>
</evidence>
<evidence type="ECO:0000313" key="10">
    <source>
        <dbReference type="EMBL" id="BDU78008.1"/>
    </source>
</evidence>
<feature type="active site" description="Proton donor" evidence="8">
    <location>
        <position position="57"/>
    </location>
</feature>
<dbReference type="EMBL" id="AP027081">
    <property type="protein sequence ID" value="BDU78008.1"/>
    <property type="molecule type" value="Genomic_DNA"/>
</dbReference>
<dbReference type="PROSITE" id="PS00903">
    <property type="entry name" value="CYT_DCMP_DEAMINASES_1"/>
    <property type="match status" value="1"/>
</dbReference>
<dbReference type="InterPro" id="IPR028883">
    <property type="entry name" value="tRNA_aden_deaminase"/>
</dbReference>
<dbReference type="Gene3D" id="3.40.140.10">
    <property type="entry name" value="Cytidine Deaminase, domain 2"/>
    <property type="match status" value="1"/>
</dbReference>
<dbReference type="EC" id="3.5.4.33" evidence="8"/>
<protein>
    <recommendedName>
        <fullName evidence="8">tRNA-specific adenosine deaminase</fullName>
        <ecNumber evidence="8">3.5.4.33</ecNumber>
    </recommendedName>
</protein>
<dbReference type="GO" id="GO:0008270">
    <property type="term" value="F:zinc ion binding"/>
    <property type="evidence" value="ECO:0007669"/>
    <property type="project" value="UniProtKB-UniRule"/>
</dbReference>
<name>A0AA48KH40_9BACT</name>
<comment type="function">
    <text evidence="8">Catalyzes the deamination of adenosine to inosine at the wobble position 34 of tRNA(Arg2).</text>
</comment>
<dbReference type="PROSITE" id="PS51747">
    <property type="entry name" value="CYT_DCMP_DEAMINASES_2"/>
    <property type="match status" value="1"/>
</dbReference>
<dbReference type="GO" id="GO:0052717">
    <property type="term" value="F:tRNA-specific adenosine-34 deaminase activity"/>
    <property type="evidence" value="ECO:0007669"/>
    <property type="project" value="UniProtKB-UniRule"/>
</dbReference>
<evidence type="ECO:0000256" key="5">
    <source>
        <dbReference type="ARBA" id="ARBA00022801"/>
    </source>
</evidence>
<dbReference type="SUPFAM" id="SSF53927">
    <property type="entry name" value="Cytidine deaminase-like"/>
    <property type="match status" value="1"/>
</dbReference>
<feature type="binding site" evidence="8">
    <location>
        <position position="88"/>
    </location>
    <ligand>
        <name>Zn(2+)</name>
        <dbReference type="ChEBI" id="CHEBI:29105"/>
        <note>catalytic</note>
    </ligand>
</feature>
<dbReference type="NCBIfam" id="NF008113">
    <property type="entry name" value="PRK10860.1"/>
    <property type="match status" value="1"/>
</dbReference>
<organism evidence="10 11">
    <name type="scientific">Mesoterricola sediminis</name>
    <dbReference type="NCBI Taxonomy" id="2927980"/>
    <lineage>
        <taxon>Bacteria</taxon>
        <taxon>Pseudomonadati</taxon>
        <taxon>Acidobacteriota</taxon>
        <taxon>Holophagae</taxon>
        <taxon>Holophagales</taxon>
        <taxon>Holophagaceae</taxon>
        <taxon>Mesoterricola</taxon>
    </lineage>
</organism>
<dbReference type="InterPro" id="IPR002125">
    <property type="entry name" value="CMP_dCMP_dom"/>
</dbReference>
<keyword evidence="6 8" id="KW-0862">Zinc</keyword>
<dbReference type="PANTHER" id="PTHR11079">
    <property type="entry name" value="CYTOSINE DEAMINASE FAMILY MEMBER"/>
    <property type="match status" value="1"/>
</dbReference>
<proteinExistence type="inferred from homology"/>
<evidence type="ECO:0000256" key="4">
    <source>
        <dbReference type="ARBA" id="ARBA00022723"/>
    </source>
</evidence>
<keyword evidence="11" id="KW-1185">Reference proteome</keyword>
<accession>A0AA48KH40</accession>
<evidence type="ECO:0000256" key="8">
    <source>
        <dbReference type="HAMAP-Rule" id="MF_00972"/>
    </source>
</evidence>
<dbReference type="InterPro" id="IPR016192">
    <property type="entry name" value="APOBEC/CMP_deaminase_Zn-bd"/>
</dbReference>
<gene>
    <name evidence="8 10" type="primary">tadA</name>
    <name evidence="10" type="ORF">METESE_29660</name>
</gene>
<evidence type="ECO:0000256" key="1">
    <source>
        <dbReference type="ARBA" id="ARBA00010669"/>
    </source>
</evidence>
<dbReference type="FunFam" id="3.40.140.10:FF:000005">
    <property type="entry name" value="tRNA-specific adenosine deaminase"/>
    <property type="match status" value="1"/>
</dbReference>
<comment type="catalytic activity">
    <reaction evidence="7 8">
        <text>adenosine(34) in tRNA + H2O + H(+) = inosine(34) in tRNA + NH4(+)</text>
        <dbReference type="Rhea" id="RHEA:43168"/>
        <dbReference type="Rhea" id="RHEA-COMP:10373"/>
        <dbReference type="Rhea" id="RHEA-COMP:10374"/>
        <dbReference type="ChEBI" id="CHEBI:15377"/>
        <dbReference type="ChEBI" id="CHEBI:15378"/>
        <dbReference type="ChEBI" id="CHEBI:28938"/>
        <dbReference type="ChEBI" id="CHEBI:74411"/>
        <dbReference type="ChEBI" id="CHEBI:82852"/>
        <dbReference type="EC" id="3.5.4.33"/>
    </reaction>
</comment>
<dbReference type="Pfam" id="PF00383">
    <property type="entry name" value="dCMP_cyt_deam_1"/>
    <property type="match status" value="1"/>
</dbReference>
<evidence type="ECO:0000256" key="3">
    <source>
        <dbReference type="ARBA" id="ARBA00022694"/>
    </source>
</evidence>
<keyword evidence="4 8" id="KW-0479">Metal-binding</keyword>
<comment type="subunit">
    <text evidence="2 8">Homodimer.</text>
</comment>
<dbReference type="KEGG" id="msea:METESE_29660"/>
<evidence type="ECO:0000256" key="6">
    <source>
        <dbReference type="ARBA" id="ARBA00022833"/>
    </source>
</evidence>
<keyword evidence="5 8" id="KW-0378">Hydrolase</keyword>
<feature type="binding site" evidence="8">
    <location>
        <position position="85"/>
    </location>
    <ligand>
        <name>Zn(2+)</name>
        <dbReference type="ChEBI" id="CHEBI:29105"/>
        <note>catalytic</note>
    </ligand>
</feature>
<comment type="similarity">
    <text evidence="1">Belongs to the cytidine and deoxycytidylate deaminase family. ADAT2 subfamily.</text>
</comment>
<dbReference type="AlphaFoldDB" id="A0AA48KH40"/>
<dbReference type="RefSeq" id="WP_243333850.1">
    <property type="nucleotide sequence ID" value="NZ_AP027081.1"/>
</dbReference>
<dbReference type="Proteomes" id="UP001228113">
    <property type="component" value="Chromosome"/>
</dbReference>
<evidence type="ECO:0000313" key="11">
    <source>
        <dbReference type="Proteomes" id="UP001228113"/>
    </source>
</evidence>
<sequence length="150" mass="16388">MWSGDDIYFMKLALEEAEKADRLDEVPIGAALVADGKLVARGHNCPVTSHDPSAHAEIMALRSAGAWLRNYRMTGATLYVTLEPCLMCFGALTHARVARVVFGAADPKVGVSGMLDTLAGANLNHRIAFEGGLLAEECREQLQAFFRRRR</sequence>
<feature type="domain" description="CMP/dCMP-type deaminase" evidence="9">
    <location>
        <begin position="4"/>
        <end position="130"/>
    </location>
</feature>
<evidence type="ECO:0000256" key="7">
    <source>
        <dbReference type="ARBA" id="ARBA00048045"/>
    </source>
</evidence>
<dbReference type="InterPro" id="IPR016193">
    <property type="entry name" value="Cytidine_deaminase-like"/>
</dbReference>